<evidence type="ECO:0000313" key="3">
    <source>
        <dbReference type="Proteomes" id="UP000647491"/>
    </source>
</evidence>
<reference evidence="2 3" key="1">
    <citation type="submission" date="2020-08" db="EMBL/GenBank/DDBJ databases">
        <title>Genome public.</title>
        <authorList>
            <person name="Liu C."/>
            <person name="Sun Q."/>
        </authorList>
    </citation>
    <scope>NUCLEOTIDE SEQUENCE [LARGE SCALE GENOMIC DNA]</scope>
    <source>
        <strain evidence="2 3">BX10</strain>
    </source>
</reference>
<organism evidence="2 3">
    <name type="scientific">Enterocloster hominis</name>
    <name type="common">ex Liu et al. 2021</name>
    <dbReference type="NCBI Taxonomy" id="2763663"/>
    <lineage>
        <taxon>Bacteria</taxon>
        <taxon>Bacillati</taxon>
        <taxon>Bacillota</taxon>
        <taxon>Clostridia</taxon>
        <taxon>Lachnospirales</taxon>
        <taxon>Lachnospiraceae</taxon>
        <taxon>Enterocloster</taxon>
    </lineage>
</organism>
<evidence type="ECO:0000313" key="2">
    <source>
        <dbReference type="EMBL" id="MBC8597773.1"/>
    </source>
</evidence>
<protein>
    <submittedName>
        <fullName evidence="2">Uncharacterized protein</fullName>
    </submittedName>
</protein>
<dbReference type="Proteomes" id="UP000647491">
    <property type="component" value="Unassembled WGS sequence"/>
</dbReference>
<keyword evidence="3" id="KW-1185">Reference proteome</keyword>
<feature type="transmembrane region" description="Helical" evidence="1">
    <location>
        <begin position="6"/>
        <end position="25"/>
    </location>
</feature>
<keyword evidence="1" id="KW-0812">Transmembrane</keyword>
<sequence>MKEMVIYNITALLIIGVSILCFTKIRTGLTNKNLRRVLEVFLLILAVGTILTIAFLDLIALGVIGPVPN</sequence>
<proteinExistence type="predicted"/>
<evidence type="ECO:0000256" key="1">
    <source>
        <dbReference type="SAM" id="Phobius"/>
    </source>
</evidence>
<dbReference type="RefSeq" id="WP_022272423.1">
    <property type="nucleotide sequence ID" value="NZ_JACRTJ010000002.1"/>
</dbReference>
<keyword evidence="1" id="KW-1133">Transmembrane helix</keyword>
<accession>A0ABR7NNW7</accession>
<feature type="transmembrane region" description="Helical" evidence="1">
    <location>
        <begin position="37"/>
        <end position="64"/>
    </location>
</feature>
<comment type="caution">
    <text evidence="2">The sequence shown here is derived from an EMBL/GenBank/DDBJ whole genome shotgun (WGS) entry which is preliminary data.</text>
</comment>
<keyword evidence="1" id="KW-0472">Membrane</keyword>
<dbReference type="EMBL" id="JACRTJ010000002">
    <property type="protein sequence ID" value="MBC8597773.1"/>
    <property type="molecule type" value="Genomic_DNA"/>
</dbReference>
<name>A0ABR7NNW7_9FIRM</name>
<gene>
    <name evidence="2" type="ORF">H8708_00745</name>
</gene>